<evidence type="ECO:0000313" key="8">
    <source>
        <dbReference type="Proteomes" id="UP000031623"/>
    </source>
</evidence>
<evidence type="ECO:0000256" key="2">
    <source>
        <dbReference type="ARBA" id="ARBA00022741"/>
    </source>
</evidence>
<keyword evidence="8" id="KW-1185">Reference proteome</keyword>
<dbReference type="PANTHER" id="PTHR19211">
    <property type="entry name" value="ATP-BINDING TRANSPORT PROTEIN-RELATED"/>
    <property type="match status" value="1"/>
</dbReference>
<dbReference type="GO" id="GO:0003677">
    <property type="term" value="F:DNA binding"/>
    <property type="evidence" value="ECO:0007669"/>
    <property type="project" value="InterPro"/>
</dbReference>
<dbReference type="InterPro" id="IPR017871">
    <property type="entry name" value="ABC_transporter-like_CS"/>
</dbReference>
<dbReference type="SMART" id="SM00382">
    <property type="entry name" value="AAA"/>
    <property type="match status" value="2"/>
</dbReference>
<dbReference type="GO" id="GO:0005524">
    <property type="term" value="F:ATP binding"/>
    <property type="evidence" value="ECO:0007669"/>
    <property type="project" value="UniProtKB-KW"/>
</dbReference>
<accession>A0A090AMX9</accession>
<dbReference type="CDD" id="cd03221">
    <property type="entry name" value="ABCF_EF-3"/>
    <property type="match status" value="2"/>
</dbReference>
<evidence type="ECO:0000256" key="5">
    <source>
        <dbReference type="ARBA" id="ARBA00069073"/>
    </source>
</evidence>
<dbReference type="STRING" id="40754.THII_3075"/>
<dbReference type="FunFam" id="3.40.50.300:FF:000011">
    <property type="entry name" value="Putative ABC transporter ATP-binding component"/>
    <property type="match status" value="1"/>
</dbReference>
<dbReference type="Proteomes" id="UP000031623">
    <property type="component" value="Chromosome"/>
</dbReference>
<dbReference type="Gene3D" id="3.40.50.300">
    <property type="entry name" value="P-loop containing nucleotide triphosphate hydrolases"/>
    <property type="match status" value="2"/>
</dbReference>
<dbReference type="PROSITE" id="PS50893">
    <property type="entry name" value="ABC_TRANSPORTER_2"/>
    <property type="match status" value="2"/>
</dbReference>
<dbReference type="SUPFAM" id="SSF52540">
    <property type="entry name" value="P-loop containing nucleoside triphosphate hydrolases"/>
    <property type="match status" value="2"/>
</dbReference>
<dbReference type="InterPro" id="IPR050611">
    <property type="entry name" value="ABCF"/>
</dbReference>
<proteinExistence type="inferred from homology"/>
<name>A0A090AMX9_9GAMM</name>
<evidence type="ECO:0000256" key="4">
    <source>
        <dbReference type="ARBA" id="ARBA00061571"/>
    </source>
</evidence>
<reference evidence="7 8" key="1">
    <citation type="journal article" date="2014" name="ISME J.">
        <title>Ecophysiology of Thioploca ingrica as revealed by the complete genome sequence supplemented with proteomic evidence.</title>
        <authorList>
            <person name="Kojima H."/>
            <person name="Ogura Y."/>
            <person name="Yamamoto N."/>
            <person name="Togashi T."/>
            <person name="Mori H."/>
            <person name="Watanabe T."/>
            <person name="Nemoto F."/>
            <person name="Kurokawa K."/>
            <person name="Hayashi T."/>
            <person name="Fukui M."/>
        </authorList>
    </citation>
    <scope>NUCLEOTIDE SEQUENCE [LARGE SCALE GENOMIC DNA]</scope>
</reference>
<dbReference type="Pfam" id="PF00005">
    <property type="entry name" value="ABC_tran"/>
    <property type="match status" value="2"/>
</dbReference>
<dbReference type="AlphaFoldDB" id="A0A090AMX9"/>
<dbReference type="Pfam" id="PF12848">
    <property type="entry name" value="ABC_tran_Xtn"/>
    <property type="match status" value="1"/>
</dbReference>
<evidence type="ECO:0000256" key="1">
    <source>
        <dbReference type="ARBA" id="ARBA00022737"/>
    </source>
</evidence>
<keyword evidence="2" id="KW-0547">Nucleotide-binding</keyword>
<dbReference type="HOGENOM" id="CLU_000604_36_0_6"/>
<dbReference type="InterPro" id="IPR003439">
    <property type="entry name" value="ABC_transporter-like_ATP-bd"/>
</dbReference>
<organism evidence="7 8">
    <name type="scientific">Thioploca ingrica</name>
    <dbReference type="NCBI Taxonomy" id="40754"/>
    <lineage>
        <taxon>Bacteria</taxon>
        <taxon>Pseudomonadati</taxon>
        <taxon>Pseudomonadota</taxon>
        <taxon>Gammaproteobacteria</taxon>
        <taxon>Thiotrichales</taxon>
        <taxon>Thiotrichaceae</taxon>
        <taxon>Thioploca</taxon>
    </lineage>
</organism>
<keyword evidence="1" id="KW-0677">Repeat</keyword>
<dbReference type="PANTHER" id="PTHR19211:SF14">
    <property type="entry name" value="ATP-BINDING CASSETTE SUB-FAMILY F MEMBER 1"/>
    <property type="match status" value="1"/>
</dbReference>
<keyword evidence="3 7" id="KW-0067">ATP-binding</keyword>
<dbReference type="InterPro" id="IPR027417">
    <property type="entry name" value="P-loop_NTPase"/>
</dbReference>
<evidence type="ECO:0000259" key="6">
    <source>
        <dbReference type="PROSITE" id="PS50893"/>
    </source>
</evidence>
<gene>
    <name evidence="7" type="ORF">THII_3075</name>
</gene>
<protein>
    <recommendedName>
        <fullName evidence="5">Probable ATP-binding protein YheS</fullName>
    </recommendedName>
</protein>
<dbReference type="FunFam" id="3.40.50.300:FF:002053">
    <property type="entry name" value="ABC transporter ATP-binding protein"/>
    <property type="match status" value="1"/>
</dbReference>
<feature type="domain" description="ABC transporter" evidence="6">
    <location>
        <begin position="313"/>
        <end position="527"/>
    </location>
</feature>
<dbReference type="EMBL" id="AP014633">
    <property type="protein sequence ID" value="BAP57372.1"/>
    <property type="molecule type" value="Genomic_DNA"/>
</dbReference>
<evidence type="ECO:0000256" key="3">
    <source>
        <dbReference type="ARBA" id="ARBA00022840"/>
    </source>
</evidence>
<dbReference type="OrthoDB" id="9762051at2"/>
<dbReference type="Pfam" id="PF16326">
    <property type="entry name" value="ABC_tran_CTD"/>
    <property type="match status" value="1"/>
</dbReference>
<sequence>MITLRNVSLQRGTKQLFEQVNLTIHAGQKIGFIGANGCGKSSLFALLCGELHSDRGEIAMPPQINIAQVVQEMPAVSIPAIEYVLEGDQQLRLIEMQLATVRPADEGMQEAILHAQFEAIDGYTARSRAAQLLYGLGFAAIEHDKPVNEFSGGWRMRLNLAQALMCRSDLLLLDEPTNHLDLDAILWFEQWLKRYPGTVLLISHDRDFLDNVVDTIAHLSQQKITLYTGNYEAFEHKRAEQLASQQASYQQQQREIVHIQAFVARFRYKATKAKQAQSRLNALARMEKIAPAHVDSPFHFSFQLPLQSPDLLIYLDKVSVGYSDKPILEQVKLRIGKGTRLGLLGPNGAGKSTLIKLLAGLLKPSSGDYTVNDHLHIAYFAQHQLEQLCPEETPLQHLQRLDLKANEQTLRNFLGGFGFVDDQVLMPVAPFSGGEKARLVLALLVWQRPNVLLLDEPTNHLDLEMRHALTLALQDYEGALVIVSHDRYLLRATTDQFWLVADGRVKEFSGDLADYRQWLLEYRTKPSLNTQDSTLKQERLEKKNTVTLKREQRRPLQNRLKKIEQDLDRLIQQKTTIETGLADPIIYTDKQKVTEYLRQQTTLAEQLQQTEALWLEVTEALETLN</sequence>
<feature type="domain" description="ABC transporter" evidence="6">
    <location>
        <begin position="2"/>
        <end position="246"/>
    </location>
</feature>
<dbReference type="GO" id="GO:0016887">
    <property type="term" value="F:ATP hydrolysis activity"/>
    <property type="evidence" value="ECO:0007669"/>
    <property type="project" value="InterPro"/>
</dbReference>
<dbReference type="InterPro" id="IPR003593">
    <property type="entry name" value="AAA+_ATPase"/>
</dbReference>
<evidence type="ECO:0000313" key="7">
    <source>
        <dbReference type="EMBL" id="BAP57372.1"/>
    </source>
</evidence>
<dbReference type="KEGG" id="tig:THII_3075"/>
<dbReference type="InterPro" id="IPR032524">
    <property type="entry name" value="ABC_tran_C"/>
</dbReference>
<comment type="similarity">
    <text evidence="4">Belongs to the ABC transporter superfamily. ABCF family. YheS subfamily.</text>
</comment>
<dbReference type="PROSITE" id="PS00211">
    <property type="entry name" value="ABC_TRANSPORTER_1"/>
    <property type="match status" value="2"/>
</dbReference>
<dbReference type="InterPro" id="IPR032781">
    <property type="entry name" value="ABC_tran_Xtn"/>
</dbReference>